<sequence>MKKGAAKAVLRSVFLMKGFVPMSRSRLHSSLLAACLGAAVLLPAHAQGVQPVPQNVVQLSASGVVEVPQDFLSMTLSTTREAADAAAVQSQLKTAIDAALAEARKSAQPGQMDVRSGAFSLSPRYTKEGRISTWQGTAEIVLEGRDFGRISSAAGRVQGLTVGQVAFSLSREERARVEGQAQAQAIAQFKAKAAEIAKSFGFADYGLREVSVMADEGGMPRPRMMPMQAKASYADSAPVPVEAGKSTVTVTVSGGVQLR</sequence>
<evidence type="ECO:0008006" key="4">
    <source>
        <dbReference type="Google" id="ProtNLM"/>
    </source>
</evidence>
<dbReference type="PANTHER" id="PTHR34387:SF1">
    <property type="entry name" value="PERIPLASMIC IMMUNOGENIC PROTEIN"/>
    <property type="match status" value="1"/>
</dbReference>
<feature type="signal peptide" evidence="1">
    <location>
        <begin position="1"/>
        <end position="46"/>
    </location>
</feature>
<feature type="chain" id="PRO_5046259292" description="Secreted protein" evidence="1">
    <location>
        <begin position="47"/>
        <end position="259"/>
    </location>
</feature>
<dbReference type="Gene3D" id="3.30.110.170">
    <property type="entry name" value="Protein of unknown function (DUF541), domain 1"/>
    <property type="match status" value="1"/>
</dbReference>
<comment type="caution">
    <text evidence="2">The sequence shown here is derived from an EMBL/GenBank/DDBJ whole genome shotgun (WGS) entry which is preliminary data.</text>
</comment>
<organism evidence="2 3">
    <name type="scientific">Pseudorhodoferax aquiterrae</name>
    <dbReference type="NCBI Taxonomy" id="747304"/>
    <lineage>
        <taxon>Bacteria</taxon>
        <taxon>Pseudomonadati</taxon>
        <taxon>Pseudomonadota</taxon>
        <taxon>Betaproteobacteria</taxon>
        <taxon>Burkholderiales</taxon>
        <taxon>Comamonadaceae</taxon>
    </lineage>
</organism>
<proteinExistence type="predicted"/>
<name>A0ABQ3FWK5_9BURK</name>
<evidence type="ECO:0000313" key="2">
    <source>
        <dbReference type="EMBL" id="GHC73031.1"/>
    </source>
</evidence>
<dbReference type="Gene3D" id="3.30.70.2970">
    <property type="entry name" value="Protein of unknown function (DUF541), domain 2"/>
    <property type="match status" value="1"/>
</dbReference>
<dbReference type="EMBL" id="BMYK01000002">
    <property type="protein sequence ID" value="GHC73031.1"/>
    <property type="molecule type" value="Genomic_DNA"/>
</dbReference>
<accession>A0ABQ3FWK5</accession>
<reference evidence="3" key="1">
    <citation type="journal article" date="2019" name="Int. J. Syst. Evol. Microbiol.">
        <title>The Global Catalogue of Microorganisms (GCM) 10K type strain sequencing project: providing services to taxonomists for standard genome sequencing and annotation.</title>
        <authorList>
            <consortium name="The Broad Institute Genomics Platform"/>
            <consortium name="The Broad Institute Genome Sequencing Center for Infectious Disease"/>
            <person name="Wu L."/>
            <person name="Ma J."/>
        </authorList>
    </citation>
    <scope>NUCLEOTIDE SEQUENCE [LARGE SCALE GENOMIC DNA]</scope>
    <source>
        <strain evidence="3">KCTC 23314</strain>
    </source>
</reference>
<protein>
    <recommendedName>
        <fullName evidence="4">Secreted protein</fullName>
    </recommendedName>
</protein>
<evidence type="ECO:0000313" key="3">
    <source>
        <dbReference type="Proteomes" id="UP000626210"/>
    </source>
</evidence>
<dbReference type="PANTHER" id="PTHR34387">
    <property type="entry name" value="SLR1258 PROTEIN"/>
    <property type="match status" value="1"/>
</dbReference>
<dbReference type="Pfam" id="PF04402">
    <property type="entry name" value="SIMPL"/>
    <property type="match status" value="1"/>
</dbReference>
<keyword evidence="3" id="KW-1185">Reference proteome</keyword>
<gene>
    <name evidence="2" type="ORF">GCM10007320_09330</name>
</gene>
<evidence type="ECO:0000256" key="1">
    <source>
        <dbReference type="SAM" id="SignalP"/>
    </source>
</evidence>
<dbReference type="InterPro" id="IPR052022">
    <property type="entry name" value="26kDa_periplasmic_antigen"/>
</dbReference>
<dbReference type="InterPro" id="IPR007497">
    <property type="entry name" value="SIMPL/DUF541"/>
</dbReference>
<dbReference type="Proteomes" id="UP000626210">
    <property type="component" value="Unassembled WGS sequence"/>
</dbReference>
<keyword evidence="1" id="KW-0732">Signal</keyword>